<dbReference type="PIRSF" id="PIRSF005211">
    <property type="entry name" value="Ab_hydro_YheT"/>
    <property type="match status" value="1"/>
</dbReference>
<proteinExistence type="inferred from homology"/>
<dbReference type="SUPFAM" id="SSF53474">
    <property type="entry name" value="alpha/beta-Hydrolases"/>
    <property type="match status" value="1"/>
</dbReference>
<accession>A0AAJ1BH10</accession>
<dbReference type="GO" id="GO:0034338">
    <property type="term" value="F:short-chain carboxylesterase activity"/>
    <property type="evidence" value="ECO:0007669"/>
    <property type="project" value="TreeGrafter"/>
</dbReference>
<feature type="active site" description="Charge relay system" evidence="4">
    <location>
        <position position="137"/>
    </location>
</feature>
<keyword evidence="2" id="KW-0719">Serine esterase</keyword>
<dbReference type="InterPro" id="IPR000952">
    <property type="entry name" value="AB_hydrolase_4_CS"/>
</dbReference>
<organism evidence="6 7">
    <name type="scientific">Shewanella zhuhaiensis</name>
    <dbReference type="NCBI Taxonomy" id="2919576"/>
    <lineage>
        <taxon>Bacteria</taxon>
        <taxon>Pseudomonadati</taxon>
        <taxon>Pseudomonadota</taxon>
        <taxon>Gammaproteobacteria</taxon>
        <taxon>Alteromonadales</taxon>
        <taxon>Shewanellaceae</taxon>
        <taxon>Shewanella</taxon>
    </lineage>
</organism>
<gene>
    <name evidence="6" type="ORF">MJ923_09740</name>
</gene>
<dbReference type="RefSeq" id="WP_240590913.1">
    <property type="nucleotide sequence ID" value="NZ_JAKUDL010000003.1"/>
</dbReference>
<evidence type="ECO:0000259" key="5">
    <source>
        <dbReference type="Pfam" id="PF00561"/>
    </source>
</evidence>
<comment type="caution">
    <text evidence="6">The sequence shown here is derived from an EMBL/GenBank/DDBJ whole genome shotgun (WGS) entry which is preliminary data.</text>
</comment>
<dbReference type="PANTHER" id="PTHR10794:SF94">
    <property type="entry name" value="ESTERASE YHET-RELATED"/>
    <property type="match status" value="1"/>
</dbReference>
<dbReference type="GO" id="GO:0047372">
    <property type="term" value="F:monoacylglycerol lipase activity"/>
    <property type="evidence" value="ECO:0007669"/>
    <property type="project" value="TreeGrafter"/>
</dbReference>
<feature type="active site" description="Charge relay system" evidence="4">
    <location>
        <position position="294"/>
    </location>
</feature>
<dbReference type="InterPro" id="IPR012020">
    <property type="entry name" value="ABHD4"/>
</dbReference>
<dbReference type="Proteomes" id="UP001297581">
    <property type="component" value="Unassembled WGS sequence"/>
</dbReference>
<dbReference type="NCBIfam" id="NF008218">
    <property type="entry name" value="PRK10985.1"/>
    <property type="match status" value="1"/>
</dbReference>
<dbReference type="PANTHER" id="PTHR10794">
    <property type="entry name" value="ABHYDROLASE DOMAIN-CONTAINING PROTEIN"/>
    <property type="match status" value="1"/>
</dbReference>
<dbReference type="InterPro" id="IPR029058">
    <property type="entry name" value="AB_hydrolase_fold"/>
</dbReference>
<keyword evidence="7" id="KW-1185">Reference proteome</keyword>
<reference evidence="6 7" key="1">
    <citation type="submission" date="2022-02" db="EMBL/GenBank/DDBJ databases">
        <title>The genome sequence of Shewanella sp. 3B26.</title>
        <authorList>
            <person name="Du J."/>
        </authorList>
    </citation>
    <scope>NUCLEOTIDE SEQUENCE [LARGE SCALE GENOMIC DNA]</scope>
    <source>
        <strain evidence="6 7">3B26</strain>
    </source>
</reference>
<dbReference type="Pfam" id="PF00561">
    <property type="entry name" value="Abhydrolase_1"/>
    <property type="match status" value="1"/>
</dbReference>
<evidence type="ECO:0000313" key="6">
    <source>
        <dbReference type="EMBL" id="MCH4294581.1"/>
    </source>
</evidence>
<dbReference type="InterPro" id="IPR000073">
    <property type="entry name" value="AB_hydrolase_1"/>
</dbReference>
<keyword evidence="3 6" id="KW-0378">Hydrolase</keyword>
<dbReference type="Gene3D" id="3.40.50.1820">
    <property type="entry name" value="alpha/beta hydrolase"/>
    <property type="match status" value="1"/>
</dbReference>
<dbReference type="InterPro" id="IPR050960">
    <property type="entry name" value="AB_hydrolase_4_sf"/>
</dbReference>
<protein>
    <submittedName>
        <fullName evidence="6">Hydrolase</fullName>
    </submittedName>
</protein>
<evidence type="ECO:0000256" key="4">
    <source>
        <dbReference type="PIRSR" id="PIRSR005211-1"/>
    </source>
</evidence>
<dbReference type="AlphaFoldDB" id="A0AAJ1BH10"/>
<evidence type="ECO:0000313" key="7">
    <source>
        <dbReference type="Proteomes" id="UP001297581"/>
    </source>
</evidence>
<feature type="active site" description="Charge relay system" evidence="4">
    <location>
        <position position="266"/>
    </location>
</feature>
<feature type="domain" description="AB hydrolase-1" evidence="5">
    <location>
        <begin position="57"/>
        <end position="300"/>
    </location>
</feature>
<comment type="similarity">
    <text evidence="1">Belongs to the AB hydrolase superfamily. AB hydrolase 4 family.</text>
</comment>
<dbReference type="PROSITE" id="PS01133">
    <property type="entry name" value="UPF0017"/>
    <property type="match status" value="1"/>
</dbReference>
<evidence type="ECO:0000256" key="1">
    <source>
        <dbReference type="ARBA" id="ARBA00010884"/>
    </source>
</evidence>
<evidence type="ECO:0000256" key="2">
    <source>
        <dbReference type="ARBA" id="ARBA00022487"/>
    </source>
</evidence>
<dbReference type="EMBL" id="JAKUDL010000003">
    <property type="protein sequence ID" value="MCH4294581.1"/>
    <property type="molecule type" value="Genomic_DNA"/>
</dbReference>
<dbReference type="FunFam" id="3.40.50.1820:FF:000080">
    <property type="entry name" value="Alpha/beta hydrolase"/>
    <property type="match status" value="1"/>
</dbReference>
<name>A0AAJ1BH10_9GAMM</name>
<sequence>MTSHFRPAWWAKSPHVQTILPVLTKQPTPPLSRERLELPDGDFLDLDWLGKAENGKPLLLAIHGLEGSARSHYASRLLHGCKDAGLSAVVHHHRSCSGEPNRLPRSYHSGDTQDLAHTLAIIRSRLPDSPILAVGYSLGGNVLGKYLGELGEQSEITRAVVVSAPLQLSACAKRLEKGFSRVYQSYLIRQLQAKLAFKVNDARLGPAMPVLSQDVASLQTFFEFDDRVTAPLHGFADVHDYYSRASGLPFLKNITTPTLVMHAADDPFMTDAVIPKDAELSPAVEYELHSNGGHVGFIDGGSPWRPRFYLERRILQFLTGGLDADLL</sequence>
<evidence type="ECO:0000256" key="3">
    <source>
        <dbReference type="ARBA" id="ARBA00022801"/>
    </source>
</evidence>